<dbReference type="AlphaFoldDB" id="A0A431USQ0"/>
<evidence type="ECO:0000256" key="7">
    <source>
        <dbReference type="SAM" id="Phobius"/>
    </source>
</evidence>
<protein>
    <submittedName>
        <fullName evidence="9">DUF421 domain-containing protein</fullName>
    </submittedName>
</protein>
<proteinExistence type="inferred from homology"/>
<accession>A0A431USQ0</accession>
<dbReference type="InterPro" id="IPR023090">
    <property type="entry name" value="UPF0702_alpha/beta_dom_sf"/>
</dbReference>
<dbReference type="RefSeq" id="WP_126293942.1">
    <property type="nucleotide sequence ID" value="NZ_CP155468.1"/>
</dbReference>
<dbReference type="Proteomes" id="UP000276349">
    <property type="component" value="Unassembled WGS sequence"/>
</dbReference>
<evidence type="ECO:0000313" key="9">
    <source>
        <dbReference type="EMBL" id="RTQ93526.1"/>
    </source>
</evidence>
<comment type="similarity">
    <text evidence="2">Belongs to the UPF0702 family.</text>
</comment>
<comment type="subcellular location">
    <subcellularLocation>
        <location evidence="1">Cell membrane</location>
        <topology evidence="1">Multi-pass membrane protein</topology>
    </subcellularLocation>
</comment>
<dbReference type="InterPro" id="IPR007353">
    <property type="entry name" value="DUF421"/>
</dbReference>
<evidence type="ECO:0000313" key="10">
    <source>
        <dbReference type="Proteomes" id="UP000276349"/>
    </source>
</evidence>
<dbReference type="GO" id="GO:0005886">
    <property type="term" value="C:plasma membrane"/>
    <property type="evidence" value="ECO:0007669"/>
    <property type="project" value="UniProtKB-SubCell"/>
</dbReference>
<feature type="transmembrane region" description="Helical" evidence="7">
    <location>
        <begin position="12"/>
        <end position="30"/>
    </location>
</feature>
<keyword evidence="6 7" id="KW-0472">Membrane</keyword>
<evidence type="ECO:0000256" key="2">
    <source>
        <dbReference type="ARBA" id="ARBA00006448"/>
    </source>
</evidence>
<dbReference type="Pfam" id="PF04239">
    <property type="entry name" value="DUF421"/>
    <property type="match status" value="1"/>
</dbReference>
<reference evidence="9 10" key="1">
    <citation type="submission" date="2018-12" db="EMBL/GenBank/DDBJ databases">
        <authorList>
            <person name="Yu L."/>
        </authorList>
    </citation>
    <scope>NUCLEOTIDE SEQUENCE [LARGE SCALE GENOMIC DNA]</scope>
    <source>
        <strain evidence="9 10">S5H2222</strain>
    </source>
</reference>
<feature type="domain" description="YetF C-terminal" evidence="8">
    <location>
        <begin position="90"/>
        <end position="222"/>
    </location>
</feature>
<feature type="transmembrane region" description="Helical" evidence="7">
    <location>
        <begin position="42"/>
        <end position="61"/>
    </location>
</feature>
<keyword evidence="5 7" id="KW-1133">Transmembrane helix</keyword>
<evidence type="ECO:0000256" key="1">
    <source>
        <dbReference type="ARBA" id="ARBA00004651"/>
    </source>
</evidence>
<dbReference type="PANTHER" id="PTHR34582:SF5">
    <property type="entry name" value="UPF0702 TRANSMEMBRANE PROTEIN YETF"/>
    <property type="match status" value="1"/>
</dbReference>
<feature type="transmembrane region" description="Helical" evidence="7">
    <location>
        <begin position="67"/>
        <end position="89"/>
    </location>
</feature>
<evidence type="ECO:0000256" key="6">
    <source>
        <dbReference type="ARBA" id="ARBA00023136"/>
    </source>
</evidence>
<keyword evidence="10" id="KW-1185">Reference proteome</keyword>
<evidence type="ECO:0000256" key="4">
    <source>
        <dbReference type="ARBA" id="ARBA00022692"/>
    </source>
</evidence>
<sequence length="234" mass="26511">MDFLYGQESLNAIQWILRAVVAFIFLFFAAKIMGQRSISQLGLLDFAMAITVGNIIAHPLSDEGLGMGGSMITMSVLILLYIACIYLSLKWISFRHFIEPTPIPLIKNGKILSKNLTKARISIDYLLSELRKEKVDDIEKVAFAFWEPDGSISSFLYPENQTLTPKDMNLPKQPYSLPVAIIKEGKIDYHQLNKISQNEDWIVNELQSTHQVGIQDVLLATIDQQANLQVYLYN</sequence>
<dbReference type="PANTHER" id="PTHR34582">
    <property type="entry name" value="UPF0702 TRANSMEMBRANE PROTEIN YCAP"/>
    <property type="match status" value="1"/>
</dbReference>
<evidence type="ECO:0000256" key="5">
    <source>
        <dbReference type="ARBA" id="ARBA00022989"/>
    </source>
</evidence>
<evidence type="ECO:0000259" key="8">
    <source>
        <dbReference type="Pfam" id="PF04239"/>
    </source>
</evidence>
<dbReference type="Gene3D" id="3.30.240.20">
    <property type="entry name" value="bsu07140 like domains"/>
    <property type="match status" value="2"/>
</dbReference>
<evidence type="ECO:0000256" key="3">
    <source>
        <dbReference type="ARBA" id="ARBA00022475"/>
    </source>
</evidence>
<organism evidence="9 10">
    <name type="scientific">Lysinibacillus telephonicus</name>
    <dbReference type="NCBI Taxonomy" id="1714840"/>
    <lineage>
        <taxon>Bacteria</taxon>
        <taxon>Bacillati</taxon>
        <taxon>Bacillota</taxon>
        <taxon>Bacilli</taxon>
        <taxon>Bacillales</taxon>
        <taxon>Bacillaceae</taxon>
        <taxon>Lysinibacillus</taxon>
    </lineage>
</organism>
<keyword evidence="3" id="KW-1003">Cell membrane</keyword>
<dbReference type="EMBL" id="RXNR01000018">
    <property type="protein sequence ID" value="RTQ93526.1"/>
    <property type="molecule type" value="Genomic_DNA"/>
</dbReference>
<dbReference type="OrthoDB" id="1899680at2"/>
<name>A0A431USQ0_9BACI</name>
<gene>
    <name evidence="9" type="ORF">EKG35_08090</name>
</gene>
<comment type="caution">
    <text evidence="9">The sequence shown here is derived from an EMBL/GenBank/DDBJ whole genome shotgun (WGS) entry which is preliminary data.</text>
</comment>
<keyword evidence="4 7" id="KW-0812">Transmembrane</keyword>